<organism evidence="1 2">
    <name type="scientific">Panagrolaimus sp. JU765</name>
    <dbReference type="NCBI Taxonomy" id="591449"/>
    <lineage>
        <taxon>Eukaryota</taxon>
        <taxon>Metazoa</taxon>
        <taxon>Ecdysozoa</taxon>
        <taxon>Nematoda</taxon>
        <taxon>Chromadorea</taxon>
        <taxon>Rhabditida</taxon>
        <taxon>Tylenchina</taxon>
        <taxon>Panagrolaimomorpha</taxon>
        <taxon>Panagrolaimoidea</taxon>
        <taxon>Panagrolaimidae</taxon>
        <taxon>Panagrolaimus</taxon>
    </lineage>
</organism>
<protein>
    <submittedName>
        <fullName evidence="2">Dendritic cell-specific transmembrane protein-like domain-containing protein</fullName>
    </submittedName>
</protein>
<dbReference type="Proteomes" id="UP000887576">
    <property type="component" value="Unplaced"/>
</dbReference>
<proteinExistence type="predicted"/>
<dbReference type="WBParaSite" id="JU765_v2.g5026.t1">
    <property type="protein sequence ID" value="JU765_v2.g5026.t1"/>
    <property type="gene ID" value="JU765_v2.g5026"/>
</dbReference>
<sequence length="612" mass="71218">MEVSKSIAVWLICHLVGIIVFSICCIKYSVDPKRIAIYVAMATESSTAIIFLFETARIIFLIGTPSLLTSKLRTVLLLIIMTWALQGPAMNATNNIRSSVEGVACVQLRVQALAEEIREHANHKLQQIPLEDAQELITKSMKPFKKITKMLKKIDETISKVLEWQKNIIKKMKGIFVSCSELSRMPYNLCINKLDDLYYSCLDNTFEFICEPILFLKKQCYMTRFMVPVCDWPSKMKKTLEENAATYVKDGVHKAMDLAKNTTFYKVVAKGKNMAVGVKDAYKTMNFTVKHKFAVEQKMNVQVNEFKAKLRSEVVLLEKFLHFSIMFADFIIYPIMMLPFFTAILYVIKFNRLDTMDNYFLTKEFDGIDKQRKKIHEPSIFPLSKDEAKTYIRAFSWRISSKEKMKLVLKIAMTIMGIMIPLMFVLVDIMTYTILDTGYEFFHSNFTQVLKPNVYQLKVSGTGFLNSLLSNILEVFQPVNKMTEKKDNLWRGCFEEPSPPKYKTFKLMFALFMFAILTCLLEVYVRRFRHLIAEYYFPKRKQFRALFLHNEIREKRKNVLSETLKMATERLLMKKKKNETKNQNEEPKVQIGEIKNQCFKCARTELKLTAAG</sequence>
<name>A0AC34RA59_9BILA</name>
<reference evidence="2" key="1">
    <citation type="submission" date="2022-11" db="UniProtKB">
        <authorList>
            <consortium name="WormBaseParasite"/>
        </authorList>
    </citation>
    <scope>IDENTIFICATION</scope>
</reference>
<accession>A0AC34RA59</accession>
<evidence type="ECO:0000313" key="2">
    <source>
        <dbReference type="WBParaSite" id="JU765_v2.g5026.t1"/>
    </source>
</evidence>
<evidence type="ECO:0000313" key="1">
    <source>
        <dbReference type="Proteomes" id="UP000887576"/>
    </source>
</evidence>